<dbReference type="EMBL" id="JAIWYP010000011">
    <property type="protein sequence ID" value="KAH3742372.1"/>
    <property type="molecule type" value="Genomic_DNA"/>
</dbReference>
<keyword evidence="3" id="KW-1185">Reference proteome</keyword>
<dbReference type="Proteomes" id="UP000828390">
    <property type="component" value="Unassembled WGS sequence"/>
</dbReference>
<name>A0A9D4I3J1_DREPO</name>
<gene>
    <name evidence="2" type="ORF">DPMN_049113</name>
</gene>
<accession>A0A9D4I3J1</accession>
<feature type="compositionally biased region" description="Polar residues" evidence="1">
    <location>
        <begin position="53"/>
        <end position="64"/>
    </location>
</feature>
<feature type="region of interest" description="Disordered" evidence="1">
    <location>
        <begin position="41"/>
        <end position="74"/>
    </location>
</feature>
<reference evidence="2" key="2">
    <citation type="submission" date="2020-11" db="EMBL/GenBank/DDBJ databases">
        <authorList>
            <person name="McCartney M.A."/>
            <person name="Auch B."/>
            <person name="Kono T."/>
            <person name="Mallez S."/>
            <person name="Becker A."/>
            <person name="Gohl D.M."/>
            <person name="Silverstein K.A.T."/>
            <person name="Koren S."/>
            <person name="Bechman K.B."/>
            <person name="Herman A."/>
            <person name="Abrahante J.E."/>
            <person name="Garbe J."/>
        </authorList>
    </citation>
    <scope>NUCLEOTIDE SEQUENCE</scope>
    <source>
        <strain evidence="2">Duluth1</strain>
        <tissue evidence="2">Whole animal</tissue>
    </source>
</reference>
<feature type="compositionally biased region" description="Basic and acidic residues" evidence="1">
    <location>
        <begin position="65"/>
        <end position="74"/>
    </location>
</feature>
<proteinExistence type="predicted"/>
<comment type="caution">
    <text evidence="2">The sequence shown here is derived from an EMBL/GenBank/DDBJ whole genome shotgun (WGS) entry which is preliminary data.</text>
</comment>
<protein>
    <submittedName>
        <fullName evidence="2">Uncharacterized protein</fullName>
    </submittedName>
</protein>
<dbReference type="AlphaFoldDB" id="A0A9D4I3J1"/>
<sequence>MPCVSIPHGALCEMRPLNTELMVLNKLDLPAPTGPSIRIRISESPNLPDGLNDTMSSVSFSRNFNPDRLHLQEQ</sequence>
<organism evidence="2 3">
    <name type="scientific">Dreissena polymorpha</name>
    <name type="common">Zebra mussel</name>
    <name type="synonym">Mytilus polymorpha</name>
    <dbReference type="NCBI Taxonomy" id="45954"/>
    <lineage>
        <taxon>Eukaryota</taxon>
        <taxon>Metazoa</taxon>
        <taxon>Spiralia</taxon>
        <taxon>Lophotrochozoa</taxon>
        <taxon>Mollusca</taxon>
        <taxon>Bivalvia</taxon>
        <taxon>Autobranchia</taxon>
        <taxon>Heteroconchia</taxon>
        <taxon>Euheterodonta</taxon>
        <taxon>Imparidentia</taxon>
        <taxon>Neoheterodontei</taxon>
        <taxon>Myida</taxon>
        <taxon>Dreissenoidea</taxon>
        <taxon>Dreissenidae</taxon>
        <taxon>Dreissena</taxon>
    </lineage>
</organism>
<evidence type="ECO:0000313" key="3">
    <source>
        <dbReference type="Proteomes" id="UP000828390"/>
    </source>
</evidence>
<evidence type="ECO:0000313" key="2">
    <source>
        <dbReference type="EMBL" id="KAH3742372.1"/>
    </source>
</evidence>
<reference evidence="2" key="1">
    <citation type="journal article" date="2019" name="bioRxiv">
        <title>The Genome of the Zebra Mussel, Dreissena polymorpha: A Resource for Invasive Species Research.</title>
        <authorList>
            <person name="McCartney M.A."/>
            <person name="Auch B."/>
            <person name="Kono T."/>
            <person name="Mallez S."/>
            <person name="Zhang Y."/>
            <person name="Obille A."/>
            <person name="Becker A."/>
            <person name="Abrahante J.E."/>
            <person name="Garbe J."/>
            <person name="Badalamenti J.P."/>
            <person name="Herman A."/>
            <person name="Mangelson H."/>
            <person name="Liachko I."/>
            <person name="Sullivan S."/>
            <person name="Sone E.D."/>
            <person name="Koren S."/>
            <person name="Silverstein K.A.T."/>
            <person name="Beckman K.B."/>
            <person name="Gohl D.M."/>
        </authorList>
    </citation>
    <scope>NUCLEOTIDE SEQUENCE</scope>
    <source>
        <strain evidence="2">Duluth1</strain>
        <tissue evidence="2">Whole animal</tissue>
    </source>
</reference>
<evidence type="ECO:0000256" key="1">
    <source>
        <dbReference type="SAM" id="MobiDB-lite"/>
    </source>
</evidence>